<keyword evidence="1" id="KW-0472">Membrane</keyword>
<dbReference type="EMBL" id="AJ937767">
    <property type="protein sequence ID" value="CAI78612.1"/>
    <property type="molecule type" value="Genomic_DNA"/>
</dbReference>
<evidence type="ECO:0000256" key="1">
    <source>
        <dbReference type="SAM" id="Phobius"/>
    </source>
</evidence>
<reference evidence="2" key="1">
    <citation type="journal article" date="2005" name="Environ. Microbiol.">
        <title>Lateral gene transfer and phylogenetic assignment of environmental fosmid clones.</title>
        <authorList>
            <person name="Nesbo C.L."/>
            <person name="Boucher Y."/>
            <person name="Dlutek M."/>
            <person name="Doolittle F.W."/>
        </authorList>
    </citation>
    <scope>NUCLEOTIDE SEQUENCE</scope>
</reference>
<keyword evidence="1" id="KW-1133">Transmembrane helix</keyword>
<dbReference type="Pfam" id="PF13103">
    <property type="entry name" value="TonB_2"/>
    <property type="match status" value="1"/>
</dbReference>
<dbReference type="SUPFAM" id="SSF74653">
    <property type="entry name" value="TolA/TonB C-terminal domain"/>
    <property type="match status" value="1"/>
</dbReference>
<dbReference type="AlphaFoldDB" id="Q2YZT6"/>
<feature type="transmembrane region" description="Helical" evidence="1">
    <location>
        <begin position="14"/>
        <end position="35"/>
    </location>
</feature>
<organism evidence="2">
    <name type="scientific">uncultured delta proteobacterium</name>
    <dbReference type="NCBI Taxonomy" id="34034"/>
    <lineage>
        <taxon>Bacteria</taxon>
        <taxon>Deltaproteobacteria</taxon>
        <taxon>environmental samples</taxon>
    </lineage>
</organism>
<sequence>MITAVNFYNSRNTLWVNLIFSIALHCTVLILYFVLQPNKHMIDLSMVYSVELVSFTTDTSINNKSYNMNNSKNPNMIDSRQTRITQRISLGNNKASLKNEELKKISIKTPVILNQEKTENFVKNAIENLQPLTGQPENTNNNTTEINKGTIINNNTTGINKGTITNNNSGKATDDDLQLQIYYNKIWEMIRSNWTISDDILEQVKGLEAVIILKILKDGTINDFWFETRSGNTFFDQSAVRAIQKSSPLPPLSWFKAMENYEIGIRFKPEKVYK</sequence>
<keyword evidence="1" id="KW-0812">Transmembrane</keyword>
<dbReference type="Gene3D" id="3.30.1150.10">
    <property type="match status" value="1"/>
</dbReference>
<accession>Q2YZT6</accession>
<gene>
    <name evidence="2" type="primary">tonB</name>
</gene>
<proteinExistence type="predicted"/>
<name>Q2YZT6_9DELT</name>
<protein>
    <submittedName>
        <fullName evidence="2">Periplasmic protein TonB</fullName>
    </submittedName>
</protein>
<evidence type="ECO:0000313" key="2">
    <source>
        <dbReference type="EMBL" id="CAI78612.1"/>
    </source>
</evidence>